<evidence type="ECO:0000259" key="1">
    <source>
        <dbReference type="Pfam" id="PF07561"/>
    </source>
</evidence>
<dbReference type="Proteomes" id="UP000238083">
    <property type="component" value="Unassembled WGS sequence"/>
</dbReference>
<feature type="domain" description="DUF1540" evidence="1">
    <location>
        <begin position="13"/>
        <end position="44"/>
    </location>
</feature>
<keyword evidence="3" id="KW-1185">Reference proteome</keyword>
<evidence type="ECO:0000313" key="2">
    <source>
        <dbReference type="EMBL" id="PRY12834.1"/>
    </source>
</evidence>
<dbReference type="EMBL" id="PVZF01000009">
    <property type="protein sequence ID" value="PRY12834.1"/>
    <property type="molecule type" value="Genomic_DNA"/>
</dbReference>
<organism evidence="2 3">
    <name type="scientific">Kineococcus rhizosphaerae</name>
    <dbReference type="NCBI Taxonomy" id="559628"/>
    <lineage>
        <taxon>Bacteria</taxon>
        <taxon>Bacillati</taxon>
        <taxon>Actinomycetota</taxon>
        <taxon>Actinomycetes</taxon>
        <taxon>Kineosporiales</taxon>
        <taxon>Kineosporiaceae</taxon>
        <taxon>Kineococcus</taxon>
    </lineage>
</organism>
<accession>A0A2T0R0J6</accession>
<dbReference type="InterPro" id="IPR011437">
    <property type="entry name" value="DUF1540"/>
</dbReference>
<evidence type="ECO:0000313" key="3">
    <source>
        <dbReference type="Proteomes" id="UP000238083"/>
    </source>
</evidence>
<comment type="caution">
    <text evidence="2">The sequence shown here is derived from an EMBL/GenBank/DDBJ whole genome shotgun (WGS) entry which is preliminary data.</text>
</comment>
<dbReference type="RefSeq" id="WP_211298736.1">
    <property type="nucleotide sequence ID" value="NZ_PVZF01000009.1"/>
</dbReference>
<sequence length="99" mass="10109">MATVNLDLTPIHQCSVDGCTFNASTSCHAPAITVGDHGANHCATFLGIPTKHSPTVEGHVGACQLADCSHNSDLTCHAATIEVGTADSGQTRCLTYSAA</sequence>
<reference evidence="2 3" key="1">
    <citation type="submission" date="2018-03" db="EMBL/GenBank/DDBJ databases">
        <title>Genomic Encyclopedia of Archaeal and Bacterial Type Strains, Phase II (KMG-II): from individual species to whole genera.</title>
        <authorList>
            <person name="Goeker M."/>
        </authorList>
    </citation>
    <scope>NUCLEOTIDE SEQUENCE [LARGE SCALE GENOMIC DNA]</scope>
    <source>
        <strain evidence="2 3">DSM 19711</strain>
    </source>
</reference>
<name>A0A2T0R0J6_9ACTN</name>
<dbReference type="AlphaFoldDB" id="A0A2T0R0J6"/>
<proteinExistence type="predicted"/>
<protein>
    <submittedName>
        <fullName evidence="2">Uncharacterized protein DUF1540</fullName>
    </submittedName>
</protein>
<dbReference type="Pfam" id="PF07561">
    <property type="entry name" value="DUF1540"/>
    <property type="match status" value="2"/>
</dbReference>
<feature type="domain" description="DUF1540" evidence="1">
    <location>
        <begin position="63"/>
        <end position="96"/>
    </location>
</feature>
<gene>
    <name evidence="2" type="ORF">CLV37_10919</name>
</gene>